<dbReference type="Proteomes" id="UP000197138">
    <property type="component" value="Unassembled WGS sequence"/>
</dbReference>
<dbReference type="PANTHER" id="PTHR46008">
    <property type="entry name" value="LEAF RUST 10 DISEASE-RESISTANCE LOCUS RECEPTOR-LIKE PROTEIN KINASE-LIKE 1.4"/>
    <property type="match status" value="1"/>
</dbReference>
<name>A0A218XLI7_PUNGR</name>
<organism evidence="5">
    <name type="scientific">Punica granatum</name>
    <name type="common">Pomegranate</name>
    <dbReference type="NCBI Taxonomy" id="22663"/>
    <lineage>
        <taxon>Eukaryota</taxon>
        <taxon>Viridiplantae</taxon>
        <taxon>Streptophyta</taxon>
        <taxon>Embryophyta</taxon>
        <taxon>Tracheophyta</taxon>
        <taxon>Spermatophyta</taxon>
        <taxon>Magnoliopsida</taxon>
        <taxon>eudicotyledons</taxon>
        <taxon>Gunneridae</taxon>
        <taxon>Pentapetalae</taxon>
        <taxon>rosids</taxon>
        <taxon>malvids</taxon>
        <taxon>Myrtales</taxon>
        <taxon>Lythraceae</taxon>
        <taxon>Punica</taxon>
    </lineage>
</organism>
<comment type="caution">
    <text evidence="5">The sequence shown here is derived from an EMBL/GenBank/DDBJ whole genome shotgun (WGS) entry which is preliminary data.</text>
</comment>
<evidence type="ECO:0000256" key="3">
    <source>
        <dbReference type="PROSITE-ProRule" id="PRU10141"/>
    </source>
</evidence>
<evidence type="ECO:0000313" key="5">
    <source>
        <dbReference type="EMBL" id="OWM85546.1"/>
    </source>
</evidence>
<dbReference type="FunFam" id="3.30.200.20:FF:000162">
    <property type="entry name" value="Adenine nucleotide alpha hydrolase-like domain kinase"/>
    <property type="match status" value="1"/>
</dbReference>
<dbReference type="EMBL" id="MTKT01001159">
    <property type="protein sequence ID" value="OWM85546.1"/>
    <property type="molecule type" value="Genomic_DNA"/>
</dbReference>
<evidence type="ECO:0000256" key="1">
    <source>
        <dbReference type="ARBA" id="ARBA00022741"/>
    </source>
</evidence>
<gene>
    <name evidence="5" type="ORF">CDL15_Pgr010165</name>
</gene>
<protein>
    <recommendedName>
        <fullName evidence="4">Protein kinase domain-containing protein</fullName>
    </recommendedName>
</protein>
<keyword evidence="2 3" id="KW-0067">ATP-binding</keyword>
<evidence type="ECO:0000256" key="2">
    <source>
        <dbReference type="ARBA" id="ARBA00022840"/>
    </source>
</evidence>
<dbReference type="SUPFAM" id="SSF56112">
    <property type="entry name" value="Protein kinase-like (PK-like)"/>
    <property type="match status" value="1"/>
</dbReference>
<sequence>MSSAFSSRTDFEKGGLYCGLPIFDYEELRDATNNFDQQKELGDGGFGTVFHGKLKDGREVAVKCLYENSYKRVEQFMNEVEILARLRHPNLIILYGCTSRQSHRLLLVNEYVPNGTVADHLHG</sequence>
<dbReference type="Gene3D" id="3.30.200.20">
    <property type="entry name" value="Phosphorylase Kinase, domain 1"/>
    <property type="match status" value="1"/>
</dbReference>
<feature type="binding site" evidence="3">
    <location>
        <position position="63"/>
    </location>
    <ligand>
        <name>ATP</name>
        <dbReference type="ChEBI" id="CHEBI:30616"/>
    </ligand>
</feature>
<reference evidence="5" key="1">
    <citation type="submission" date="2017-06" db="EMBL/GenBank/DDBJ databases">
        <title>The pomegranate genome and the genomics of punicalagin biosynthesis.</title>
        <authorList>
            <person name="Xu C."/>
        </authorList>
    </citation>
    <scope>NUCLEOTIDE SEQUENCE [LARGE SCALE GENOMIC DNA]</scope>
    <source>
        <tissue evidence="5">Fresh leaf</tissue>
    </source>
</reference>
<dbReference type="GO" id="GO:0005524">
    <property type="term" value="F:ATP binding"/>
    <property type="evidence" value="ECO:0007669"/>
    <property type="project" value="UniProtKB-UniRule"/>
</dbReference>
<dbReference type="PROSITE" id="PS50011">
    <property type="entry name" value="PROTEIN_KINASE_DOM"/>
    <property type="match status" value="1"/>
</dbReference>
<dbReference type="PROSITE" id="PS00107">
    <property type="entry name" value="PROTEIN_KINASE_ATP"/>
    <property type="match status" value="1"/>
</dbReference>
<dbReference type="PANTHER" id="PTHR46008:SF61">
    <property type="entry name" value="LEAF RUST 10 DISEASE-RESISTANCE LOCUS RECEPTOR-LIKE PROTEIN KINASE-LIKE 1.1"/>
    <property type="match status" value="1"/>
</dbReference>
<dbReference type="AlphaFoldDB" id="A0A218XLI7"/>
<dbReference type="InterPro" id="IPR000719">
    <property type="entry name" value="Prot_kinase_dom"/>
</dbReference>
<proteinExistence type="predicted"/>
<dbReference type="InterPro" id="IPR017441">
    <property type="entry name" value="Protein_kinase_ATP_BS"/>
</dbReference>
<accession>A0A218XLI7</accession>
<dbReference type="InterPro" id="IPR011009">
    <property type="entry name" value="Kinase-like_dom_sf"/>
</dbReference>
<dbReference type="InterPro" id="IPR001245">
    <property type="entry name" value="Ser-Thr/Tyr_kinase_cat_dom"/>
</dbReference>
<dbReference type="Pfam" id="PF07714">
    <property type="entry name" value="PK_Tyr_Ser-Thr"/>
    <property type="match status" value="1"/>
</dbReference>
<evidence type="ECO:0000259" key="4">
    <source>
        <dbReference type="PROSITE" id="PS50011"/>
    </source>
</evidence>
<keyword evidence="1 3" id="KW-0547">Nucleotide-binding</keyword>
<dbReference type="GO" id="GO:0004672">
    <property type="term" value="F:protein kinase activity"/>
    <property type="evidence" value="ECO:0007669"/>
    <property type="project" value="InterPro"/>
</dbReference>
<feature type="domain" description="Protein kinase" evidence="4">
    <location>
        <begin position="35"/>
        <end position="123"/>
    </location>
</feature>